<accession>A0A0E2HDV0</accession>
<comment type="caution">
    <text evidence="3">The sequence shown here is derived from an EMBL/GenBank/DDBJ whole genome shotgun (WGS) entry which is preliminary data.</text>
</comment>
<proteinExistence type="predicted"/>
<dbReference type="InterPro" id="IPR010982">
    <property type="entry name" value="Lambda_DNA-bd_dom_sf"/>
</dbReference>
<dbReference type="EMBL" id="AGYR01000012">
    <property type="protein sequence ID" value="ENZ17968.1"/>
    <property type="molecule type" value="Genomic_DNA"/>
</dbReference>
<dbReference type="SMART" id="SM00530">
    <property type="entry name" value="HTH_XRE"/>
    <property type="match status" value="1"/>
</dbReference>
<evidence type="ECO:0000256" key="1">
    <source>
        <dbReference type="ARBA" id="ARBA00023125"/>
    </source>
</evidence>
<evidence type="ECO:0000313" key="3">
    <source>
        <dbReference type="EMBL" id="ENZ17968.1"/>
    </source>
</evidence>
<feature type="domain" description="HTH cro/C1-type" evidence="2">
    <location>
        <begin position="10"/>
        <end position="64"/>
    </location>
</feature>
<evidence type="ECO:0000313" key="4">
    <source>
        <dbReference type="Proteomes" id="UP000013085"/>
    </source>
</evidence>
<organism evidence="3 4">
    <name type="scientific">[Clostridium] clostridioforme 90A8</name>
    <dbReference type="NCBI Taxonomy" id="999408"/>
    <lineage>
        <taxon>Bacteria</taxon>
        <taxon>Bacillati</taxon>
        <taxon>Bacillota</taxon>
        <taxon>Clostridia</taxon>
        <taxon>Lachnospirales</taxon>
        <taxon>Lachnospiraceae</taxon>
        <taxon>Enterocloster</taxon>
    </lineage>
</organism>
<reference evidence="3 4" key="1">
    <citation type="submission" date="2013-01" db="EMBL/GenBank/DDBJ databases">
        <title>The Genome Sequence of Clostridium clostridioforme 90A8.</title>
        <authorList>
            <consortium name="The Broad Institute Genome Sequencing Platform"/>
            <person name="Earl A."/>
            <person name="Ward D."/>
            <person name="Feldgarden M."/>
            <person name="Gevers D."/>
            <person name="Courvalin P."/>
            <person name="Lambert T."/>
            <person name="Walker B."/>
            <person name="Young S.K."/>
            <person name="Zeng Q."/>
            <person name="Gargeya S."/>
            <person name="Fitzgerald M."/>
            <person name="Haas B."/>
            <person name="Abouelleil A."/>
            <person name="Alvarado L."/>
            <person name="Arachchi H.M."/>
            <person name="Berlin A.M."/>
            <person name="Chapman S.B."/>
            <person name="Dewar J."/>
            <person name="Goldberg J."/>
            <person name="Griggs A."/>
            <person name="Gujja S."/>
            <person name="Hansen M."/>
            <person name="Howarth C."/>
            <person name="Imamovic A."/>
            <person name="Larimer J."/>
            <person name="McCowan C."/>
            <person name="Murphy C."/>
            <person name="Neiman D."/>
            <person name="Pearson M."/>
            <person name="Priest M."/>
            <person name="Roberts A."/>
            <person name="Saif S."/>
            <person name="Shea T."/>
            <person name="Sisk P."/>
            <person name="Sykes S."/>
            <person name="Wortman J."/>
            <person name="Nusbaum C."/>
            <person name="Birren B."/>
        </authorList>
    </citation>
    <scope>NUCLEOTIDE SEQUENCE [LARGE SCALE GENOMIC DNA]</scope>
    <source>
        <strain evidence="3 4">90A8</strain>
    </source>
</reference>
<gene>
    <name evidence="3" type="ORF">HMPREF1090_01518</name>
</gene>
<name>A0A0E2HDV0_9FIRM</name>
<dbReference type="GO" id="GO:0003677">
    <property type="term" value="F:DNA binding"/>
    <property type="evidence" value="ECO:0007669"/>
    <property type="project" value="UniProtKB-KW"/>
</dbReference>
<dbReference type="CDD" id="cd00093">
    <property type="entry name" value="HTH_XRE"/>
    <property type="match status" value="1"/>
</dbReference>
<dbReference type="RefSeq" id="WP_002595414.1">
    <property type="nucleotide sequence ID" value="NZ_KB851009.1"/>
</dbReference>
<keyword evidence="1" id="KW-0238">DNA-binding</keyword>
<dbReference type="Pfam" id="PF01381">
    <property type="entry name" value="HTH_3"/>
    <property type="match status" value="1"/>
</dbReference>
<dbReference type="InterPro" id="IPR001387">
    <property type="entry name" value="Cro/C1-type_HTH"/>
</dbReference>
<dbReference type="PROSITE" id="PS50943">
    <property type="entry name" value="HTH_CROC1"/>
    <property type="match status" value="1"/>
</dbReference>
<protein>
    <recommendedName>
        <fullName evidence="2">HTH cro/C1-type domain-containing protein</fullName>
    </recommendedName>
</protein>
<dbReference type="HOGENOM" id="CLU_066192_17_6_9"/>
<dbReference type="PANTHER" id="PTHR46558">
    <property type="entry name" value="TRACRIPTIONAL REGULATORY PROTEIN-RELATED-RELATED"/>
    <property type="match status" value="1"/>
</dbReference>
<dbReference type="SUPFAM" id="SSF47413">
    <property type="entry name" value="lambda repressor-like DNA-binding domains"/>
    <property type="match status" value="1"/>
</dbReference>
<dbReference type="Gene3D" id="1.10.260.40">
    <property type="entry name" value="lambda repressor-like DNA-binding domains"/>
    <property type="match status" value="1"/>
</dbReference>
<dbReference type="PANTHER" id="PTHR46558:SF4">
    <property type="entry name" value="DNA-BIDING PHAGE PROTEIN"/>
    <property type="match status" value="1"/>
</dbReference>
<dbReference type="PATRIC" id="fig|999408.3.peg.1632"/>
<dbReference type="Proteomes" id="UP000013085">
    <property type="component" value="Unassembled WGS sequence"/>
</dbReference>
<evidence type="ECO:0000259" key="2">
    <source>
        <dbReference type="PROSITE" id="PS50943"/>
    </source>
</evidence>
<dbReference type="AlphaFoldDB" id="A0A0E2HDV0"/>
<sequence length="114" mass="12991">MDKKAFGKELQKYREQAGYSQETLAECVGCSSIFISYIERGVKSPSLNTLISISNTLNVSVDILLGKELKKYSSEKLKHIEKRLTPLPEQEQQRILDIMDSAITIELDYYSKRG</sequence>